<reference evidence="1" key="1">
    <citation type="journal article" date="2010" name="Science">
        <title>Plasticity of animal genome architecture unmasked by rapid evolution of a pelagic tunicate.</title>
        <authorList>
            <person name="Denoeud F."/>
            <person name="Henriet S."/>
            <person name="Mungpakdee S."/>
            <person name="Aury J.M."/>
            <person name="Da Silva C."/>
            <person name="Brinkmann H."/>
            <person name="Mikhaleva J."/>
            <person name="Olsen L.C."/>
            <person name="Jubin C."/>
            <person name="Canestro C."/>
            <person name="Bouquet J.M."/>
            <person name="Danks G."/>
            <person name="Poulain J."/>
            <person name="Campsteijn C."/>
            <person name="Adamski M."/>
            <person name="Cross I."/>
            <person name="Yadetie F."/>
            <person name="Muffato M."/>
            <person name="Louis A."/>
            <person name="Butcher S."/>
            <person name="Tsagkogeorga G."/>
            <person name="Konrad A."/>
            <person name="Singh S."/>
            <person name="Jensen M.F."/>
            <person name="Cong E.H."/>
            <person name="Eikeseth-Otteraa H."/>
            <person name="Noel B."/>
            <person name="Anthouard V."/>
            <person name="Porcel B.M."/>
            <person name="Kachouri-Lafond R."/>
            <person name="Nishino A."/>
            <person name="Ugolini M."/>
            <person name="Chourrout P."/>
            <person name="Nishida H."/>
            <person name="Aasland R."/>
            <person name="Huzurbazar S."/>
            <person name="Westhof E."/>
            <person name="Delsuc F."/>
            <person name="Lehrach H."/>
            <person name="Reinhardt R."/>
            <person name="Weissenbach J."/>
            <person name="Roy S.W."/>
            <person name="Artiguenave F."/>
            <person name="Postlethwait J.H."/>
            <person name="Manak J.R."/>
            <person name="Thompson E.M."/>
            <person name="Jaillon O."/>
            <person name="Du Pasquier L."/>
            <person name="Boudinot P."/>
            <person name="Liberles D.A."/>
            <person name="Volff J.N."/>
            <person name="Philippe H."/>
            <person name="Lenhard B."/>
            <person name="Roest Crollius H."/>
            <person name="Wincker P."/>
            <person name="Chourrout D."/>
        </authorList>
    </citation>
    <scope>NUCLEOTIDE SEQUENCE [LARGE SCALE GENOMIC DNA]</scope>
</reference>
<organism evidence="1">
    <name type="scientific">Oikopleura dioica</name>
    <name type="common">Tunicate</name>
    <dbReference type="NCBI Taxonomy" id="34765"/>
    <lineage>
        <taxon>Eukaryota</taxon>
        <taxon>Metazoa</taxon>
        <taxon>Chordata</taxon>
        <taxon>Tunicata</taxon>
        <taxon>Appendicularia</taxon>
        <taxon>Copelata</taxon>
        <taxon>Oikopleuridae</taxon>
        <taxon>Oikopleura</taxon>
    </lineage>
</organism>
<dbReference type="AlphaFoldDB" id="E4WWS1"/>
<evidence type="ECO:0000313" key="1">
    <source>
        <dbReference type="EMBL" id="CBY21813.1"/>
    </source>
</evidence>
<sequence length="46" mass="5457">MYFFFIFLSSVAAKNERELYTTIFTNYSKDIRPTKQANQSVIVNFL</sequence>
<keyword evidence="2" id="KW-1185">Reference proteome</keyword>
<dbReference type="Proteomes" id="UP000001307">
    <property type="component" value="Unassembled WGS sequence"/>
</dbReference>
<name>E4WWS1_OIKDI</name>
<dbReference type="EMBL" id="FN653018">
    <property type="protein sequence ID" value="CBY21813.1"/>
    <property type="molecule type" value="Genomic_DNA"/>
</dbReference>
<dbReference type="InParanoid" id="E4WWS1"/>
<protein>
    <submittedName>
        <fullName evidence="1">Uncharacterized protein</fullName>
    </submittedName>
</protein>
<accession>E4WWS1</accession>
<evidence type="ECO:0000313" key="2">
    <source>
        <dbReference type="Proteomes" id="UP000001307"/>
    </source>
</evidence>
<gene>
    <name evidence="1" type="ORF">GSOID_T00011341001</name>
</gene>
<proteinExistence type="predicted"/>